<feature type="region of interest" description="Disordered" evidence="2">
    <location>
        <begin position="303"/>
        <end position="336"/>
    </location>
</feature>
<dbReference type="RefSeq" id="XP_044681310.1">
    <property type="nucleotide sequence ID" value="XM_044822819.1"/>
</dbReference>
<evidence type="ECO:0000313" key="3">
    <source>
        <dbReference type="EMBL" id="KAG9502310.1"/>
    </source>
</evidence>
<dbReference type="AlphaFoldDB" id="A0A9P8IQX4"/>
<gene>
    <name evidence="3" type="ORF">J7337_005137</name>
</gene>
<reference evidence="3" key="1">
    <citation type="journal article" date="2021" name="Mol. Plant Microbe Interact.">
        <title>Telomere to telomere genome assembly of Fusarium musae F31, causal agent of crown rot disease of banana.</title>
        <authorList>
            <person name="Degradi L."/>
            <person name="Tava V."/>
            <person name="Kunova A."/>
            <person name="Cortesi P."/>
            <person name="Saracchi M."/>
            <person name="Pasquali M."/>
        </authorList>
    </citation>
    <scope>NUCLEOTIDE SEQUENCE</scope>
    <source>
        <strain evidence="3">F31</strain>
    </source>
</reference>
<feature type="compositionally biased region" description="Basic and acidic residues" evidence="2">
    <location>
        <begin position="325"/>
        <end position="336"/>
    </location>
</feature>
<sequence length="336" mass="38925">MSLLPPFEQQITQHGGDIAWRRAKVDRVLASFEEAKVIMSIDGIQHCTNVGQHPVYKRFAGTDGNGLKSLFYPHFFVIQAVFVMNGRETGSAIERMYQELSRHWLMDITPDVTFYPRLADPERERQLILGNIRGACVPSERQSNKHKEDKHKEDKHKELSVHLEAAAKLSAEIQDEDEVKQQRTIDFQRMRDKLRLAKQRNLEVEQELQEEIQNRRNTERSKQALQNRLEQRIDQLQYAQAQLQEISHKLVESRQHAKGLQNQLGQMQTFITQHQQISMQISQLETQRNNRSVMMQQCINTMARQSSSRLEGSSAATKRPAAEIAHGEGSKRPRQN</sequence>
<feature type="coiled-coil region" evidence="1">
    <location>
        <begin position="187"/>
        <end position="263"/>
    </location>
</feature>
<dbReference type="EMBL" id="JAHBCI010000004">
    <property type="protein sequence ID" value="KAG9502310.1"/>
    <property type="molecule type" value="Genomic_DNA"/>
</dbReference>
<evidence type="ECO:0000313" key="4">
    <source>
        <dbReference type="Proteomes" id="UP000827133"/>
    </source>
</evidence>
<accession>A0A9P8IQX4</accession>
<organism evidence="3 4">
    <name type="scientific">Fusarium musae</name>
    <dbReference type="NCBI Taxonomy" id="1042133"/>
    <lineage>
        <taxon>Eukaryota</taxon>
        <taxon>Fungi</taxon>
        <taxon>Dikarya</taxon>
        <taxon>Ascomycota</taxon>
        <taxon>Pezizomycotina</taxon>
        <taxon>Sordariomycetes</taxon>
        <taxon>Hypocreomycetidae</taxon>
        <taxon>Hypocreales</taxon>
        <taxon>Nectriaceae</taxon>
        <taxon>Fusarium</taxon>
    </lineage>
</organism>
<feature type="region of interest" description="Disordered" evidence="2">
    <location>
        <begin position="138"/>
        <end position="157"/>
    </location>
</feature>
<keyword evidence="1" id="KW-0175">Coiled coil</keyword>
<protein>
    <submittedName>
        <fullName evidence="3">Uncharacterized protein</fullName>
    </submittedName>
</protein>
<dbReference type="KEGG" id="fmu:J7337_005137"/>
<feature type="compositionally biased region" description="Polar residues" evidence="2">
    <location>
        <begin position="303"/>
        <end position="316"/>
    </location>
</feature>
<feature type="compositionally biased region" description="Basic and acidic residues" evidence="2">
    <location>
        <begin position="142"/>
        <end position="157"/>
    </location>
</feature>
<comment type="caution">
    <text evidence="3">The sequence shown here is derived from an EMBL/GenBank/DDBJ whole genome shotgun (WGS) entry which is preliminary data.</text>
</comment>
<dbReference type="GeneID" id="68312993"/>
<name>A0A9P8IQX4_9HYPO</name>
<dbReference type="Proteomes" id="UP000827133">
    <property type="component" value="Unassembled WGS sequence"/>
</dbReference>
<evidence type="ECO:0000256" key="2">
    <source>
        <dbReference type="SAM" id="MobiDB-lite"/>
    </source>
</evidence>
<keyword evidence="4" id="KW-1185">Reference proteome</keyword>
<proteinExistence type="predicted"/>
<evidence type="ECO:0000256" key="1">
    <source>
        <dbReference type="SAM" id="Coils"/>
    </source>
</evidence>